<dbReference type="PATRIC" id="fig|1120925.3.peg.898"/>
<protein>
    <submittedName>
        <fullName evidence="1">Uncharacterized protein</fullName>
    </submittedName>
</protein>
<accession>N9DSB8</accession>
<comment type="caution">
    <text evidence="1">The sequence shown here is derived from an EMBL/GenBank/DDBJ whole genome shotgun (WGS) entry which is preliminary data.</text>
</comment>
<organism evidence="1 2">
    <name type="scientific">Acinetobacter bouvetii DSM 14964 = CIP 107468</name>
    <dbReference type="NCBI Taxonomy" id="1120925"/>
    <lineage>
        <taxon>Bacteria</taxon>
        <taxon>Pseudomonadati</taxon>
        <taxon>Pseudomonadota</taxon>
        <taxon>Gammaproteobacteria</taxon>
        <taxon>Moraxellales</taxon>
        <taxon>Moraxellaceae</taxon>
        <taxon>Acinetobacter</taxon>
    </lineage>
</organism>
<dbReference type="EMBL" id="APQD01000007">
    <property type="protein sequence ID" value="ENV83530.1"/>
    <property type="molecule type" value="Genomic_DNA"/>
</dbReference>
<keyword evidence="2" id="KW-1185">Reference proteome</keyword>
<evidence type="ECO:0000313" key="1">
    <source>
        <dbReference type="EMBL" id="ENV83530.1"/>
    </source>
</evidence>
<sequence>MQNNNPSLSWDYYWGDFHLFIDNQVLDIATVSGSAEFKAKKYAMIGVFIAYNNESAFTDPAKEKCMTSSFLKTWDHFKMNDESFH</sequence>
<dbReference type="Proteomes" id="UP000018460">
    <property type="component" value="Unassembled WGS sequence"/>
</dbReference>
<reference evidence="1 2" key="1">
    <citation type="submission" date="2013-02" db="EMBL/GenBank/DDBJ databases">
        <title>The Genome Sequence of Acinetobacter bouvetii CIP 107468.</title>
        <authorList>
            <consortium name="The Broad Institute Genome Sequencing Platform"/>
            <consortium name="The Broad Institute Genome Sequencing Center for Infectious Disease"/>
            <person name="Cerqueira G."/>
            <person name="Feldgarden M."/>
            <person name="Courvalin P."/>
            <person name="Perichon B."/>
            <person name="Grillot-Courvalin C."/>
            <person name="Clermont D."/>
            <person name="Rocha E."/>
            <person name="Yoon E.-J."/>
            <person name="Nemec A."/>
            <person name="Walker B."/>
            <person name="Young S.K."/>
            <person name="Zeng Q."/>
            <person name="Gargeya S."/>
            <person name="Fitzgerald M."/>
            <person name="Haas B."/>
            <person name="Abouelleil A."/>
            <person name="Alvarado L."/>
            <person name="Arachchi H.M."/>
            <person name="Berlin A.M."/>
            <person name="Chapman S.B."/>
            <person name="Dewar J."/>
            <person name="Goldberg J."/>
            <person name="Griggs A."/>
            <person name="Gujja S."/>
            <person name="Hansen M."/>
            <person name="Howarth C."/>
            <person name="Imamovic A."/>
            <person name="Larimer J."/>
            <person name="McCowan C."/>
            <person name="Murphy C."/>
            <person name="Neiman D."/>
            <person name="Pearson M."/>
            <person name="Priest M."/>
            <person name="Roberts A."/>
            <person name="Saif S."/>
            <person name="Shea T."/>
            <person name="Sisk P."/>
            <person name="Sykes S."/>
            <person name="Wortman J."/>
            <person name="Nusbaum C."/>
            <person name="Birren B."/>
        </authorList>
    </citation>
    <scope>NUCLEOTIDE SEQUENCE [LARGE SCALE GENOMIC DNA]</scope>
    <source>
        <strain evidence="1 2">CIP 107468</strain>
    </source>
</reference>
<evidence type="ECO:0000313" key="2">
    <source>
        <dbReference type="Proteomes" id="UP000018460"/>
    </source>
</evidence>
<name>N9DSB8_9GAMM</name>
<gene>
    <name evidence="1" type="ORF">F941_00834</name>
</gene>
<dbReference type="AlphaFoldDB" id="N9DSB8"/>
<dbReference type="RefSeq" id="WP_005008219.1">
    <property type="nucleotide sequence ID" value="NZ_KB849726.1"/>
</dbReference>
<proteinExistence type="predicted"/>